<reference evidence="2 3" key="1">
    <citation type="journal article" date="2016" name="Biochim. Biophys. Acta">
        <title>Characterization of red-shifted phycobilisomes isolated from the chlorophyll f-containing cyanobacterium Halomicronema hongdechloris.</title>
        <authorList>
            <person name="Li Y."/>
            <person name="Lin Y."/>
            <person name="Garvey C.J."/>
            <person name="Birch D."/>
            <person name="Corkery R.W."/>
            <person name="Loughlin P.C."/>
            <person name="Scheer H."/>
            <person name="Willows R.D."/>
            <person name="Chen M."/>
        </authorList>
    </citation>
    <scope>NUCLEOTIDE SEQUENCE [LARGE SCALE GENOMIC DNA]</scope>
    <source>
        <strain evidence="2 3">C2206</strain>
    </source>
</reference>
<accession>A0A1Z3HP12</accession>
<evidence type="ECO:0000313" key="3">
    <source>
        <dbReference type="Proteomes" id="UP000191901"/>
    </source>
</evidence>
<dbReference type="Pfam" id="PF13358">
    <property type="entry name" value="DDE_3"/>
    <property type="match status" value="1"/>
</dbReference>
<dbReference type="Proteomes" id="UP000191901">
    <property type="component" value="Chromosome"/>
</dbReference>
<dbReference type="AlphaFoldDB" id="A0A1Z3HP12"/>
<proteinExistence type="predicted"/>
<keyword evidence="3" id="KW-1185">Reference proteome</keyword>
<dbReference type="EMBL" id="CP021983">
    <property type="protein sequence ID" value="ASC72010.1"/>
    <property type="molecule type" value="Genomic_DNA"/>
</dbReference>
<dbReference type="InterPro" id="IPR038717">
    <property type="entry name" value="Tc1-like_DDE_dom"/>
</dbReference>
<dbReference type="Gene3D" id="3.30.420.10">
    <property type="entry name" value="Ribonuclease H-like superfamily/Ribonuclease H"/>
    <property type="match status" value="1"/>
</dbReference>
<feature type="domain" description="Tc1-like transposase DDE" evidence="1">
    <location>
        <begin position="11"/>
        <end position="91"/>
    </location>
</feature>
<organism evidence="2 3">
    <name type="scientific">Halomicronema hongdechloris C2206</name>
    <dbReference type="NCBI Taxonomy" id="1641165"/>
    <lineage>
        <taxon>Bacteria</taxon>
        <taxon>Bacillati</taxon>
        <taxon>Cyanobacteriota</taxon>
        <taxon>Cyanophyceae</taxon>
        <taxon>Nodosilineales</taxon>
        <taxon>Nodosilineaceae</taxon>
        <taxon>Halomicronema</taxon>
    </lineage>
</organism>
<dbReference type="KEGG" id="hhg:XM38_029640"/>
<name>A0A1Z3HP12_9CYAN</name>
<dbReference type="GO" id="GO:0003676">
    <property type="term" value="F:nucleic acid binding"/>
    <property type="evidence" value="ECO:0007669"/>
    <property type="project" value="InterPro"/>
</dbReference>
<gene>
    <name evidence="2" type="ORF">XM38_029640</name>
</gene>
<dbReference type="InterPro" id="IPR036397">
    <property type="entry name" value="RNaseH_sf"/>
</dbReference>
<sequence length="127" mass="14640">MLLAAHPAGNTTCTIAYLKFLQQQFAGQRLLVVWDGASYHRSKDLQAFLKEVNQGLPEAQWHIHCVRFAPNDPSQNPIEDVWLQAKTWLRSLAGLKPCFTALKALFEQFFKLDVFDFPKMHQYGRFS</sequence>
<protein>
    <recommendedName>
        <fullName evidence="1">Tc1-like transposase DDE domain-containing protein</fullName>
    </recommendedName>
</protein>
<evidence type="ECO:0000259" key="1">
    <source>
        <dbReference type="Pfam" id="PF13358"/>
    </source>
</evidence>
<evidence type="ECO:0000313" key="2">
    <source>
        <dbReference type="EMBL" id="ASC72010.1"/>
    </source>
</evidence>